<name>A0A8S4S491_9NEOP</name>
<keyword evidence="1" id="KW-1015">Disulfide bond</keyword>
<dbReference type="SUPFAM" id="SSF53448">
    <property type="entry name" value="Nucleotide-diphospho-sugar transferases"/>
    <property type="match status" value="1"/>
</dbReference>
<dbReference type="InterPro" id="IPR029044">
    <property type="entry name" value="Nucleotide-diphossugar_trans"/>
</dbReference>
<evidence type="ECO:0000313" key="3">
    <source>
        <dbReference type="EMBL" id="CAH2242775.1"/>
    </source>
</evidence>
<dbReference type="GO" id="GO:0006493">
    <property type="term" value="P:protein O-linked glycosylation"/>
    <property type="evidence" value="ECO:0007669"/>
    <property type="project" value="TreeGrafter"/>
</dbReference>
<dbReference type="GO" id="GO:0005794">
    <property type="term" value="C:Golgi apparatus"/>
    <property type="evidence" value="ECO:0007669"/>
    <property type="project" value="TreeGrafter"/>
</dbReference>
<keyword evidence="4" id="KW-1185">Reference proteome</keyword>
<evidence type="ECO:0000256" key="1">
    <source>
        <dbReference type="ARBA" id="ARBA00023157"/>
    </source>
</evidence>
<accession>A0A8S4S491</accession>
<proteinExistence type="predicted"/>
<organism evidence="3 4">
    <name type="scientific">Pararge aegeria aegeria</name>
    <dbReference type="NCBI Taxonomy" id="348720"/>
    <lineage>
        <taxon>Eukaryota</taxon>
        <taxon>Metazoa</taxon>
        <taxon>Ecdysozoa</taxon>
        <taxon>Arthropoda</taxon>
        <taxon>Hexapoda</taxon>
        <taxon>Insecta</taxon>
        <taxon>Pterygota</taxon>
        <taxon>Neoptera</taxon>
        <taxon>Endopterygota</taxon>
        <taxon>Lepidoptera</taxon>
        <taxon>Glossata</taxon>
        <taxon>Ditrysia</taxon>
        <taxon>Papilionoidea</taxon>
        <taxon>Nymphalidae</taxon>
        <taxon>Satyrinae</taxon>
        <taxon>Satyrini</taxon>
        <taxon>Parargina</taxon>
        <taxon>Pararge</taxon>
    </lineage>
</organism>
<dbReference type="InterPro" id="IPR001173">
    <property type="entry name" value="Glyco_trans_2-like"/>
</dbReference>
<dbReference type="Pfam" id="PF00535">
    <property type="entry name" value="Glycos_transf_2"/>
    <property type="match status" value="1"/>
</dbReference>
<evidence type="ECO:0000259" key="2">
    <source>
        <dbReference type="Pfam" id="PF00535"/>
    </source>
</evidence>
<dbReference type="AlphaFoldDB" id="A0A8S4S491"/>
<dbReference type="OrthoDB" id="416652at2759"/>
<dbReference type="Proteomes" id="UP000838756">
    <property type="component" value="Unassembled WGS sequence"/>
</dbReference>
<dbReference type="PANTHER" id="PTHR11675:SF126">
    <property type="entry name" value="RICIN B LECTIN DOMAIN-CONTAINING PROTEIN"/>
    <property type="match status" value="1"/>
</dbReference>
<reference evidence="3" key="1">
    <citation type="submission" date="2022-03" db="EMBL/GenBank/DDBJ databases">
        <authorList>
            <person name="Lindestad O."/>
        </authorList>
    </citation>
    <scope>NUCLEOTIDE SEQUENCE</scope>
</reference>
<protein>
    <submittedName>
        <fullName evidence="3">Jg10309 protein</fullName>
    </submittedName>
</protein>
<dbReference type="Gene3D" id="3.90.550.10">
    <property type="entry name" value="Spore Coat Polysaccharide Biosynthesis Protein SpsA, Chain A"/>
    <property type="match status" value="1"/>
</dbReference>
<sequence>MAARMAGARAARGRVLVFLDAHCEAGADWLRPLLQRAAHKRDAVLTPLIDVLDQASFRLDAAEHFQVRCTGRGRRRSRRDNVPALKERSKIRSRWRTLMAVVLGGRSG</sequence>
<dbReference type="PANTHER" id="PTHR11675">
    <property type="entry name" value="N-ACETYLGALACTOSAMINYLTRANSFERASE"/>
    <property type="match status" value="1"/>
</dbReference>
<dbReference type="GO" id="GO:0004653">
    <property type="term" value="F:polypeptide N-acetylgalactosaminyltransferase activity"/>
    <property type="evidence" value="ECO:0007669"/>
    <property type="project" value="TreeGrafter"/>
</dbReference>
<dbReference type="EMBL" id="CAKXAJ010025685">
    <property type="protein sequence ID" value="CAH2242775.1"/>
    <property type="molecule type" value="Genomic_DNA"/>
</dbReference>
<gene>
    <name evidence="3" type="primary">jg10309</name>
    <name evidence="3" type="ORF">PAEG_LOCUS19008</name>
</gene>
<comment type="caution">
    <text evidence="3">The sequence shown here is derived from an EMBL/GenBank/DDBJ whole genome shotgun (WGS) entry which is preliminary data.</text>
</comment>
<feature type="domain" description="Glycosyltransferase 2-like" evidence="2">
    <location>
        <begin position="2"/>
        <end position="82"/>
    </location>
</feature>
<evidence type="ECO:0000313" key="4">
    <source>
        <dbReference type="Proteomes" id="UP000838756"/>
    </source>
</evidence>